<proteinExistence type="inferred from homology"/>
<sequence length="440" mass="49771">METIHLIPDDAPCSSNRTIFQGFEWYIPADHQHWTRLASLIPQLATLGITSMWIPPAYKGAWFTSNGYDVYDLYDLGEFQQRGARCTKWGTKEELARLVDVANGNGIGVLFDAVFNHRTGADRTEKAVAVKVDPQDRLKEVGKPYKIEAWTKFDFPGRGNTYSPLKWNKEHFNGVDHDHRTKSQAIWRLQGKKWAYDVDEELGNYDFLMCGNIDHSHPDVRRDLFYWVEWLGSQFRLGGLRIDAVKHYSASFLRDLMMHIDQTVGKDWFMVGEYWRADAKVLSAYIEYMNHRLSLFDVPLVESFCNISRGVEPDLRKVFEGSLAATKPANAVTFVVNHDTTPVAPFFIPIAYALILLRANFGLPCVFWGDLYGSHAPPHAQGPPHGGLLIPRLMLARKLWAYGTEASYFSDSATCIGFTRFGHPARSGGAGLAVIANTGW</sequence>
<dbReference type="Pfam" id="PF00128">
    <property type="entry name" value="Alpha-amylase"/>
    <property type="match status" value="1"/>
</dbReference>
<dbReference type="SMART" id="SM00642">
    <property type="entry name" value="Aamy"/>
    <property type="match status" value="1"/>
</dbReference>
<dbReference type="NCBIfam" id="NF006969">
    <property type="entry name" value="PRK09441.1-2"/>
    <property type="match status" value="1"/>
</dbReference>
<accession>A0A559LZC8</accession>
<comment type="cofactor">
    <cofactor evidence="1">
        <name>Ca(2+)</name>
        <dbReference type="ChEBI" id="CHEBI:29108"/>
    </cofactor>
</comment>
<comment type="caution">
    <text evidence="8">The sequence shown here is derived from an EMBL/GenBank/DDBJ whole genome shotgun (WGS) entry which is preliminary data.</text>
</comment>
<feature type="non-terminal residue" evidence="8">
    <location>
        <position position="440"/>
    </location>
</feature>
<dbReference type="GO" id="GO:0004553">
    <property type="term" value="F:hydrolase activity, hydrolyzing O-glycosyl compounds"/>
    <property type="evidence" value="ECO:0007669"/>
    <property type="project" value="InterPro"/>
</dbReference>
<reference evidence="8 9" key="1">
    <citation type="submission" date="2018-05" db="EMBL/GenBank/DDBJ databases">
        <title>Genome sequencing and assembly of the regulated plant pathogen Lachnellula willkommii and related sister species for the development of diagnostic species identification markers.</title>
        <authorList>
            <person name="Giroux E."/>
            <person name="Bilodeau G."/>
        </authorList>
    </citation>
    <scope>NUCLEOTIDE SEQUENCE [LARGE SCALE GENOMIC DNA]</scope>
    <source>
        <strain evidence="8 9">CBS 172.35</strain>
    </source>
</reference>
<dbReference type="PANTHER" id="PTHR43447">
    <property type="entry name" value="ALPHA-AMYLASE"/>
    <property type="match status" value="1"/>
</dbReference>
<dbReference type="GO" id="GO:0005509">
    <property type="term" value="F:calcium ion binding"/>
    <property type="evidence" value="ECO:0007669"/>
    <property type="project" value="InterPro"/>
</dbReference>
<dbReference type="Proteomes" id="UP000315522">
    <property type="component" value="Unassembled WGS sequence"/>
</dbReference>
<organism evidence="8 9">
    <name type="scientific">Lachnellula willkommii</name>
    <dbReference type="NCBI Taxonomy" id="215461"/>
    <lineage>
        <taxon>Eukaryota</taxon>
        <taxon>Fungi</taxon>
        <taxon>Dikarya</taxon>
        <taxon>Ascomycota</taxon>
        <taxon>Pezizomycotina</taxon>
        <taxon>Leotiomycetes</taxon>
        <taxon>Helotiales</taxon>
        <taxon>Lachnaceae</taxon>
        <taxon>Lachnellula</taxon>
    </lineage>
</organism>
<protein>
    <submittedName>
        <fullName evidence="8">Alpha-amylase</fullName>
    </submittedName>
</protein>
<comment type="similarity">
    <text evidence="2">Belongs to the glycosyl hydrolase 13 family.</text>
</comment>
<dbReference type="EMBL" id="QGML01004354">
    <property type="protein sequence ID" value="TVY86055.1"/>
    <property type="molecule type" value="Genomic_DNA"/>
</dbReference>
<evidence type="ECO:0000256" key="2">
    <source>
        <dbReference type="ARBA" id="ARBA00008061"/>
    </source>
</evidence>
<evidence type="ECO:0000256" key="1">
    <source>
        <dbReference type="ARBA" id="ARBA00001913"/>
    </source>
</evidence>
<keyword evidence="3" id="KW-0479">Metal-binding</keyword>
<dbReference type="Gene3D" id="3.20.20.80">
    <property type="entry name" value="Glycosidases"/>
    <property type="match status" value="1"/>
</dbReference>
<evidence type="ECO:0000256" key="6">
    <source>
        <dbReference type="ARBA" id="ARBA00023295"/>
    </source>
</evidence>
<dbReference type="SUPFAM" id="SSF51445">
    <property type="entry name" value="(Trans)glycosidases"/>
    <property type="match status" value="1"/>
</dbReference>
<dbReference type="InterPro" id="IPR017853">
    <property type="entry name" value="GH"/>
</dbReference>
<keyword evidence="9" id="KW-1185">Reference proteome</keyword>
<gene>
    <name evidence="8" type="primary">amyS</name>
    <name evidence="8" type="ORF">LAWI1_G007674</name>
</gene>
<keyword evidence="5" id="KW-0119">Carbohydrate metabolism</keyword>
<evidence type="ECO:0000259" key="7">
    <source>
        <dbReference type="SMART" id="SM00642"/>
    </source>
</evidence>
<dbReference type="InterPro" id="IPR013776">
    <property type="entry name" value="A-amylase_thermo"/>
</dbReference>
<feature type="domain" description="Glycosyl hydrolase family 13 catalytic" evidence="7">
    <location>
        <begin position="17"/>
        <end position="397"/>
    </location>
</feature>
<keyword evidence="6" id="KW-0326">Glycosidase</keyword>
<dbReference type="CDD" id="cd11318">
    <property type="entry name" value="AmyAc_bac_fung_AmyA"/>
    <property type="match status" value="1"/>
</dbReference>
<evidence type="ECO:0000313" key="9">
    <source>
        <dbReference type="Proteomes" id="UP000315522"/>
    </source>
</evidence>
<dbReference type="InterPro" id="IPR006047">
    <property type="entry name" value="GH13_cat_dom"/>
</dbReference>
<dbReference type="PIRSF" id="PIRSF001021">
    <property type="entry name" value="Alph-amls_thrmst"/>
    <property type="match status" value="1"/>
</dbReference>
<evidence type="ECO:0000256" key="4">
    <source>
        <dbReference type="ARBA" id="ARBA00022801"/>
    </source>
</evidence>
<evidence type="ECO:0000256" key="5">
    <source>
        <dbReference type="ARBA" id="ARBA00023277"/>
    </source>
</evidence>
<keyword evidence="4" id="KW-0378">Hydrolase</keyword>
<dbReference type="GO" id="GO:0005975">
    <property type="term" value="P:carbohydrate metabolic process"/>
    <property type="evidence" value="ECO:0007669"/>
    <property type="project" value="InterPro"/>
</dbReference>
<dbReference type="Gene3D" id="2.40.30.140">
    <property type="match status" value="1"/>
</dbReference>
<evidence type="ECO:0000256" key="3">
    <source>
        <dbReference type="ARBA" id="ARBA00022723"/>
    </source>
</evidence>
<evidence type="ECO:0000313" key="8">
    <source>
        <dbReference type="EMBL" id="TVY86055.1"/>
    </source>
</evidence>
<name>A0A559LZC8_9HELO</name>
<dbReference type="AlphaFoldDB" id="A0A559LZC8"/>